<name>A0ABQ3CIQ7_9ACTN</name>
<feature type="region of interest" description="Disordered" evidence="1">
    <location>
        <begin position="46"/>
        <end position="107"/>
    </location>
</feature>
<proteinExistence type="predicted"/>
<gene>
    <name evidence="2" type="ORF">GCM10010345_04380</name>
</gene>
<protein>
    <submittedName>
        <fullName evidence="2">Uncharacterized protein</fullName>
    </submittedName>
</protein>
<comment type="caution">
    <text evidence="2">The sequence shown here is derived from an EMBL/GenBank/DDBJ whole genome shotgun (WGS) entry which is preliminary data.</text>
</comment>
<evidence type="ECO:0000313" key="3">
    <source>
        <dbReference type="Proteomes" id="UP000653644"/>
    </source>
</evidence>
<dbReference type="Proteomes" id="UP000653644">
    <property type="component" value="Unassembled WGS sequence"/>
</dbReference>
<evidence type="ECO:0000256" key="1">
    <source>
        <dbReference type="SAM" id="MobiDB-lite"/>
    </source>
</evidence>
<reference evidence="3" key="1">
    <citation type="journal article" date="2019" name="Int. J. Syst. Evol. Microbiol.">
        <title>The Global Catalogue of Microorganisms (GCM) 10K type strain sequencing project: providing services to taxonomists for standard genome sequencing and annotation.</title>
        <authorList>
            <consortium name="The Broad Institute Genomics Platform"/>
            <consortium name="The Broad Institute Genome Sequencing Center for Infectious Disease"/>
            <person name="Wu L."/>
            <person name="Ma J."/>
        </authorList>
    </citation>
    <scope>NUCLEOTIDE SEQUENCE [LARGE SCALE GENOMIC DNA]</scope>
    <source>
        <strain evidence="3">JCM 4733</strain>
    </source>
</reference>
<organism evidence="2 3">
    <name type="scientific">Streptomyces canarius</name>
    <dbReference type="NCBI Taxonomy" id="285453"/>
    <lineage>
        <taxon>Bacteria</taxon>
        <taxon>Bacillati</taxon>
        <taxon>Actinomycetota</taxon>
        <taxon>Actinomycetes</taxon>
        <taxon>Kitasatosporales</taxon>
        <taxon>Streptomycetaceae</taxon>
        <taxon>Streptomyces</taxon>
    </lineage>
</organism>
<keyword evidence="3" id="KW-1185">Reference proteome</keyword>
<feature type="compositionally biased region" description="Low complexity" evidence="1">
    <location>
        <begin position="80"/>
        <end position="91"/>
    </location>
</feature>
<sequence length="107" mass="11218">MSPAWDMESPPASGVCARCGRWTEAGIQHWIPRASGPEVDVILCADPADSPRRRRPTALVGTPPAGEPDAPPHRAPDAQSSGVSRVRVRSVLASPGRADMSARLSAA</sequence>
<dbReference type="EMBL" id="BMVN01000001">
    <property type="protein sequence ID" value="GHA03264.1"/>
    <property type="molecule type" value="Genomic_DNA"/>
</dbReference>
<evidence type="ECO:0000313" key="2">
    <source>
        <dbReference type="EMBL" id="GHA03264.1"/>
    </source>
</evidence>
<accession>A0ABQ3CIQ7</accession>